<dbReference type="InterPro" id="IPR011049">
    <property type="entry name" value="Serralysin-like_metalloprot_C"/>
</dbReference>
<evidence type="ECO:0000313" key="5">
    <source>
        <dbReference type="Proteomes" id="UP000319817"/>
    </source>
</evidence>
<dbReference type="GO" id="GO:0005509">
    <property type="term" value="F:calcium ion binding"/>
    <property type="evidence" value="ECO:0007669"/>
    <property type="project" value="InterPro"/>
</dbReference>
<dbReference type="PRINTS" id="PR00313">
    <property type="entry name" value="CABNDNGRPT"/>
</dbReference>
<gene>
    <name evidence="4" type="primary">hlyA_3</name>
    <name evidence="4" type="ORF">K239x_55710</name>
</gene>
<dbReference type="Proteomes" id="UP000319817">
    <property type="component" value="Chromosome"/>
</dbReference>
<dbReference type="PANTHER" id="PTHR38340">
    <property type="entry name" value="S-LAYER PROTEIN"/>
    <property type="match status" value="1"/>
</dbReference>
<keyword evidence="5" id="KW-1185">Reference proteome</keyword>
<dbReference type="Gene3D" id="2.150.10.10">
    <property type="entry name" value="Serralysin-like metalloprotease, C-terminal"/>
    <property type="match status" value="3"/>
</dbReference>
<dbReference type="EMBL" id="CP036526">
    <property type="protein sequence ID" value="QDT13551.1"/>
    <property type="molecule type" value="Genomic_DNA"/>
</dbReference>
<dbReference type="AlphaFoldDB" id="A0A517P2F7"/>
<sequence>MTKVIVNVYRKLTIQSLEAKKLLAADIGLSDTGVLEIVGTDDGDVVEVSESRKTITVQNGDEKIEFAWNDVKSLSFVGGDGDDTFVNSTRLASVAYGNNGNDTLIGGSKTDVFHGGPDNDTLQGRSGNDELHGDYGDDVLDGGDGNDDLRGWYGNDVLAGGDGNDYLSGYKGDDIIHGNGGNDTLKGHDGNDELFGDSGNDKIYGWKGDDLLDGGSGNDYLSAWSGDDILVGGSGKDDLRGHSGNDVIIGGRDADKINGGSGEDFVITGSTDIDNDTEALDKLMSVWNTDESVNDRYDNLKGFIHSSVDAFDARKDEITDDRNELDLFVFDKYDVFIDA</sequence>
<reference evidence="4 5" key="1">
    <citation type="submission" date="2019-02" db="EMBL/GenBank/DDBJ databases">
        <title>Deep-cultivation of Planctomycetes and their phenomic and genomic characterization uncovers novel biology.</title>
        <authorList>
            <person name="Wiegand S."/>
            <person name="Jogler M."/>
            <person name="Boedeker C."/>
            <person name="Pinto D."/>
            <person name="Vollmers J."/>
            <person name="Rivas-Marin E."/>
            <person name="Kohn T."/>
            <person name="Peeters S.H."/>
            <person name="Heuer A."/>
            <person name="Rast P."/>
            <person name="Oberbeckmann S."/>
            <person name="Bunk B."/>
            <person name="Jeske O."/>
            <person name="Meyerdierks A."/>
            <person name="Storesund J.E."/>
            <person name="Kallscheuer N."/>
            <person name="Luecker S."/>
            <person name="Lage O.M."/>
            <person name="Pohl T."/>
            <person name="Merkel B.J."/>
            <person name="Hornburger P."/>
            <person name="Mueller R.-W."/>
            <person name="Bruemmer F."/>
            <person name="Labrenz M."/>
            <person name="Spormann A.M."/>
            <person name="Op den Camp H."/>
            <person name="Overmann J."/>
            <person name="Amann R."/>
            <person name="Jetten M.S.M."/>
            <person name="Mascher T."/>
            <person name="Medema M.H."/>
            <person name="Devos D.P."/>
            <person name="Kaster A.-K."/>
            <person name="Ovreas L."/>
            <person name="Rohde M."/>
            <person name="Galperin M.Y."/>
            <person name="Jogler C."/>
        </authorList>
    </citation>
    <scope>NUCLEOTIDE SEQUENCE [LARGE SCALE GENOMIC DNA]</scope>
    <source>
        <strain evidence="4 5">K23_9</strain>
    </source>
</reference>
<dbReference type="InterPro" id="IPR050557">
    <property type="entry name" value="RTX_toxin/Mannuronan_C5-epim"/>
</dbReference>
<proteinExistence type="predicted"/>
<evidence type="ECO:0000256" key="2">
    <source>
        <dbReference type="ARBA" id="ARBA00022525"/>
    </source>
</evidence>
<accession>A0A517P2F7</accession>
<evidence type="ECO:0000313" key="4">
    <source>
        <dbReference type="EMBL" id="QDT13551.1"/>
    </source>
</evidence>
<dbReference type="OrthoDB" id="227223at2"/>
<dbReference type="RefSeq" id="WP_145421264.1">
    <property type="nucleotide sequence ID" value="NZ_CP036526.1"/>
</dbReference>
<dbReference type="PANTHER" id="PTHR38340:SF1">
    <property type="entry name" value="S-LAYER PROTEIN"/>
    <property type="match status" value="1"/>
</dbReference>
<feature type="region of interest" description="Disordered" evidence="3">
    <location>
        <begin position="115"/>
        <end position="134"/>
    </location>
</feature>
<dbReference type="GO" id="GO:0005576">
    <property type="term" value="C:extracellular region"/>
    <property type="evidence" value="ECO:0007669"/>
    <property type="project" value="UniProtKB-SubCell"/>
</dbReference>
<name>A0A517P2F7_9BACT</name>
<dbReference type="InterPro" id="IPR001343">
    <property type="entry name" value="Hemolysn_Ca-bd"/>
</dbReference>
<comment type="subcellular location">
    <subcellularLocation>
        <location evidence="1">Secreted</location>
    </subcellularLocation>
</comment>
<organism evidence="4 5">
    <name type="scientific">Stieleria marina</name>
    <dbReference type="NCBI Taxonomy" id="1930275"/>
    <lineage>
        <taxon>Bacteria</taxon>
        <taxon>Pseudomonadati</taxon>
        <taxon>Planctomycetota</taxon>
        <taxon>Planctomycetia</taxon>
        <taxon>Pirellulales</taxon>
        <taxon>Pirellulaceae</taxon>
        <taxon>Stieleria</taxon>
    </lineage>
</organism>
<dbReference type="Pfam" id="PF00353">
    <property type="entry name" value="HemolysinCabind"/>
    <property type="match status" value="4"/>
</dbReference>
<evidence type="ECO:0000256" key="3">
    <source>
        <dbReference type="SAM" id="MobiDB-lite"/>
    </source>
</evidence>
<keyword evidence="2" id="KW-0964">Secreted</keyword>
<evidence type="ECO:0000256" key="1">
    <source>
        <dbReference type="ARBA" id="ARBA00004613"/>
    </source>
</evidence>
<dbReference type="PROSITE" id="PS00330">
    <property type="entry name" value="HEMOLYSIN_CALCIUM"/>
    <property type="match status" value="2"/>
</dbReference>
<protein>
    <submittedName>
        <fullName evidence="4">Hemolysin, chromosomal</fullName>
    </submittedName>
</protein>
<dbReference type="SUPFAM" id="SSF51120">
    <property type="entry name" value="beta-Roll"/>
    <property type="match status" value="2"/>
</dbReference>
<dbReference type="InterPro" id="IPR018511">
    <property type="entry name" value="Hemolysin-typ_Ca-bd_CS"/>
</dbReference>